<dbReference type="AlphaFoldDB" id="A0A9E7EYA8"/>
<name>A0A9E7EYA8_9LILI</name>
<accession>A0A9E7EYA8</accession>
<protein>
    <submittedName>
        <fullName evidence="1">Uncharacterized protein</fullName>
    </submittedName>
</protein>
<dbReference type="OrthoDB" id="10368098at2759"/>
<gene>
    <name evidence="1" type="ORF">MUK42_28615</name>
</gene>
<organism evidence="1 2">
    <name type="scientific">Musa troglodytarum</name>
    <name type="common">fe'i banana</name>
    <dbReference type="NCBI Taxonomy" id="320322"/>
    <lineage>
        <taxon>Eukaryota</taxon>
        <taxon>Viridiplantae</taxon>
        <taxon>Streptophyta</taxon>
        <taxon>Embryophyta</taxon>
        <taxon>Tracheophyta</taxon>
        <taxon>Spermatophyta</taxon>
        <taxon>Magnoliopsida</taxon>
        <taxon>Liliopsida</taxon>
        <taxon>Zingiberales</taxon>
        <taxon>Musaceae</taxon>
        <taxon>Musa</taxon>
    </lineage>
</organism>
<dbReference type="EMBL" id="CP097504">
    <property type="protein sequence ID" value="URD86184.1"/>
    <property type="molecule type" value="Genomic_DNA"/>
</dbReference>
<proteinExistence type="predicted"/>
<keyword evidence="2" id="KW-1185">Reference proteome</keyword>
<sequence length="104" mass="11025">MGSAMCGSPVHGARVIRSMIHSFVSVSIISPPKPCGGWPTQHHEAASCLVPSAQGCISCTPETTSRAESSPHALISENSLRSFYFTSLQRHAKVVGSDPISHTH</sequence>
<evidence type="ECO:0000313" key="1">
    <source>
        <dbReference type="EMBL" id="URD86184.1"/>
    </source>
</evidence>
<evidence type="ECO:0000313" key="2">
    <source>
        <dbReference type="Proteomes" id="UP001055439"/>
    </source>
</evidence>
<reference evidence="1" key="1">
    <citation type="submission" date="2022-05" db="EMBL/GenBank/DDBJ databases">
        <title>The Musa troglodytarum L. genome provides insights into the mechanism of non-climacteric behaviour and enrichment of carotenoids.</title>
        <authorList>
            <person name="Wang J."/>
        </authorList>
    </citation>
    <scope>NUCLEOTIDE SEQUENCE</scope>
    <source>
        <tissue evidence="1">Leaf</tissue>
    </source>
</reference>
<dbReference type="Proteomes" id="UP001055439">
    <property type="component" value="Chromosome 2"/>
</dbReference>